<dbReference type="InterPro" id="IPR033882">
    <property type="entry name" value="DDI1_N"/>
</dbReference>
<protein>
    <submittedName>
        <fullName evidence="12">Uncharacterized protein</fullName>
    </submittedName>
</protein>
<dbReference type="SUPFAM" id="SSF54236">
    <property type="entry name" value="Ubiquitin-like"/>
    <property type="match status" value="1"/>
</dbReference>
<evidence type="ECO:0000256" key="3">
    <source>
        <dbReference type="ARBA" id="ARBA00022448"/>
    </source>
</evidence>
<keyword evidence="6" id="KW-0064">Aspartyl protease</keyword>
<dbReference type="PANTHER" id="PTHR15397:SF3">
    <property type="entry name" value="DNA DAMAGE INDUCIBLE 1 HOMOLOG 2"/>
    <property type="match status" value="1"/>
</dbReference>
<dbReference type="CDD" id="cd05479">
    <property type="entry name" value="RP_DDI"/>
    <property type="match status" value="1"/>
</dbReference>
<evidence type="ECO:0000256" key="6">
    <source>
        <dbReference type="ARBA" id="ARBA00022750"/>
    </source>
</evidence>
<dbReference type="Gene3D" id="1.10.8.10">
    <property type="entry name" value="DNA helicase RuvA subunit, C-terminal domain"/>
    <property type="match status" value="1"/>
</dbReference>
<organism evidence="12 13">
    <name type="scientific">Littorina saxatilis</name>
    <dbReference type="NCBI Taxonomy" id="31220"/>
    <lineage>
        <taxon>Eukaryota</taxon>
        <taxon>Metazoa</taxon>
        <taxon>Spiralia</taxon>
        <taxon>Lophotrochozoa</taxon>
        <taxon>Mollusca</taxon>
        <taxon>Gastropoda</taxon>
        <taxon>Caenogastropoda</taxon>
        <taxon>Littorinimorpha</taxon>
        <taxon>Littorinoidea</taxon>
        <taxon>Littorinidae</taxon>
        <taxon>Littorina</taxon>
    </lineage>
</organism>
<proteinExistence type="inferred from homology"/>
<name>A0AAN9G3C5_9CAEN</name>
<dbReference type="Gene3D" id="2.40.70.10">
    <property type="entry name" value="Acid Proteases"/>
    <property type="match status" value="1"/>
</dbReference>
<evidence type="ECO:0000256" key="9">
    <source>
        <dbReference type="SAM" id="MobiDB-lite"/>
    </source>
</evidence>
<dbReference type="InterPro" id="IPR029071">
    <property type="entry name" value="Ubiquitin-like_domsf"/>
</dbReference>
<keyword evidence="3" id="KW-0813">Transport</keyword>
<dbReference type="GO" id="GO:0006508">
    <property type="term" value="P:proteolysis"/>
    <property type="evidence" value="ECO:0007669"/>
    <property type="project" value="UniProtKB-KW"/>
</dbReference>
<dbReference type="PROSITE" id="PS50053">
    <property type="entry name" value="UBIQUITIN_2"/>
    <property type="match status" value="1"/>
</dbReference>
<keyword evidence="4" id="KW-0963">Cytoplasm</keyword>
<dbReference type="SUPFAM" id="SSF50630">
    <property type="entry name" value="Acid proteases"/>
    <property type="match status" value="1"/>
</dbReference>
<dbReference type="EMBL" id="JBAMIC010000019">
    <property type="protein sequence ID" value="KAK7093888.1"/>
    <property type="molecule type" value="Genomic_DNA"/>
</dbReference>
<dbReference type="InterPro" id="IPR019103">
    <property type="entry name" value="Peptidase_aspartic_DDI1-type"/>
</dbReference>
<dbReference type="PROSITE" id="PS50030">
    <property type="entry name" value="UBA"/>
    <property type="match status" value="1"/>
</dbReference>
<evidence type="ECO:0000256" key="2">
    <source>
        <dbReference type="ARBA" id="ARBA00009136"/>
    </source>
</evidence>
<dbReference type="Pfam" id="PF24669">
    <property type="entry name" value="Ddi2_HDD"/>
    <property type="match status" value="1"/>
</dbReference>
<comment type="similarity">
    <text evidence="2">Belongs to the DDI1 family.</text>
</comment>
<dbReference type="Gene3D" id="3.10.20.90">
    <property type="entry name" value="Phosphatidylinositol 3-kinase Catalytic Subunit, Chain A, domain 1"/>
    <property type="match status" value="1"/>
</dbReference>
<feature type="compositionally biased region" description="Low complexity" evidence="9">
    <location>
        <begin position="107"/>
        <end position="116"/>
    </location>
</feature>
<dbReference type="FunFam" id="2.40.70.10:FF:000005">
    <property type="entry name" value="DNA damage inducible 1 homolog 2"/>
    <property type="match status" value="1"/>
</dbReference>
<comment type="caution">
    <text evidence="12">The sequence shown here is derived from an EMBL/GenBank/DDBJ whole genome shotgun (WGS) entry which is preliminary data.</text>
</comment>
<dbReference type="CDD" id="cd01796">
    <property type="entry name" value="Ubl_Ddi1_like"/>
    <property type="match status" value="1"/>
</dbReference>
<dbReference type="InterPro" id="IPR000626">
    <property type="entry name" value="Ubiquitin-like_dom"/>
</dbReference>
<evidence type="ECO:0000256" key="4">
    <source>
        <dbReference type="ARBA" id="ARBA00022490"/>
    </source>
</evidence>
<dbReference type="AlphaFoldDB" id="A0AAN9G3C5"/>
<comment type="subcellular location">
    <subcellularLocation>
        <location evidence="1">Cytoplasm</location>
    </subcellularLocation>
</comment>
<feature type="region of interest" description="Disordered" evidence="9">
    <location>
        <begin position="359"/>
        <end position="422"/>
    </location>
</feature>
<evidence type="ECO:0000256" key="5">
    <source>
        <dbReference type="ARBA" id="ARBA00022670"/>
    </source>
</evidence>
<feature type="compositionally biased region" description="Basic and acidic residues" evidence="9">
    <location>
        <begin position="367"/>
        <end position="381"/>
    </location>
</feature>
<feature type="region of interest" description="Disordered" evidence="9">
    <location>
        <begin position="107"/>
        <end position="128"/>
    </location>
</feature>
<dbReference type="SUPFAM" id="SSF46934">
    <property type="entry name" value="UBA-like"/>
    <property type="match status" value="1"/>
</dbReference>
<keyword evidence="8" id="KW-0653">Protein transport</keyword>
<dbReference type="Pfam" id="PF00240">
    <property type="entry name" value="ubiquitin"/>
    <property type="match status" value="1"/>
</dbReference>
<evidence type="ECO:0000256" key="8">
    <source>
        <dbReference type="ARBA" id="ARBA00022927"/>
    </source>
</evidence>
<accession>A0AAN9G3C5</accession>
<feature type="domain" description="UBA" evidence="10">
    <location>
        <begin position="423"/>
        <end position="463"/>
    </location>
</feature>
<keyword evidence="13" id="KW-1185">Reference proteome</keyword>
<gene>
    <name evidence="12" type="ORF">V1264_007571</name>
</gene>
<dbReference type="InterPro" id="IPR015940">
    <property type="entry name" value="UBA"/>
</dbReference>
<keyword evidence="7" id="KW-0378">Hydrolase</keyword>
<dbReference type="GO" id="GO:0004190">
    <property type="term" value="F:aspartic-type endopeptidase activity"/>
    <property type="evidence" value="ECO:0007669"/>
    <property type="project" value="UniProtKB-KW"/>
</dbReference>
<evidence type="ECO:0000259" key="11">
    <source>
        <dbReference type="PROSITE" id="PS50053"/>
    </source>
</evidence>
<dbReference type="Proteomes" id="UP001374579">
    <property type="component" value="Unassembled WGS sequence"/>
</dbReference>
<keyword evidence="5" id="KW-0645">Protease</keyword>
<evidence type="ECO:0000313" key="13">
    <source>
        <dbReference type="Proteomes" id="UP001374579"/>
    </source>
</evidence>
<reference evidence="12 13" key="1">
    <citation type="submission" date="2024-02" db="EMBL/GenBank/DDBJ databases">
        <title>Chromosome-scale genome assembly of the rough periwinkle Littorina saxatilis.</title>
        <authorList>
            <person name="De Jode A."/>
            <person name="Faria R."/>
            <person name="Formenti G."/>
            <person name="Sims Y."/>
            <person name="Smith T.P."/>
            <person name="Tracey A."/>
            <person name="Wood J.M.D."/>
            <person name="Zagrodzka Z.B."/>
            <person name="Johannesson K."/>
            <person name="Butlin R.K."/>
            <person name="Leder E.H."/>
        </authorList>
    </citation>
    <scope>NUCLEOTIDE SEQUENCE [LARGE SCALE GENOMIC DNA]</scope>
    <source>
        <strain evidence="12">Snail1</strain>
        <tissue evidence="12">Muscle</tissue>
    </source>
</reference>
<sequence>MLLTVTTLSDYIFTLEVGEDLDLASFKGLCEIETGVPAQQIAILWNGRPLHDDKLTLKQYGINNGDMLLLQHIQGQAGQSQGGGGQARSQSDVPRIDFAGIQLPGSSQAAAASRAGPAGGGGGGEHDPATVREMFLENPHQLALLKERNPPLAEALLSGSLEKFTGVFLQQQEERKKAERDRISLLSANPFDPDIQKRIAEEIRMKNVESNMETAIEFAPESFGQVVMLYVDCTVNGHPVKAFVDSGAQMTIMSQACAERCHIMRLVDTRWAGVAKGVGTQKIIGRVHLCQIQIGPVFFQSSFSILEDQPMDMLLGLDMLKRHQCIIDLQKNVLKFGTTGTETPFLSESDLPDHARLNVNQSENATDEDRQLAEAMDRSQKEMGASQASSSQAKPSSSSSGAAAPQPSQPSAGPSGSAGSSLTFSEQSIAKLTNYGFSRAAVMEELRRANGNVDQALAALFAKSFPMQ</sequence>
<evidence type="ECO:0000256" key="7">
    <source>
        <dbReference type="ARBA" id="ARBA00022801"/>
    </source>
</evidence>
<dbReference type="PANTHER" id="PTHR15397">
    <property type="entry name" value="SODIUM-GLUCOSE COTRANSPORTER REGULATORY PROTEIN -RELATED"/>
    <property type="match status" value="1"/>
</dbReference>
<feature type="compositionally biased region" description="Low complexity" evidence="9">
    <location>
        <begin position="384"/>
        <end position="421"/>
    </location>
</feature>
<feature type="domain" description="Ubiquitin-like" evidence="11">
    <location>
        <begin position="1"/>
        <end position="70"/>
    </location>
</feature>
<dbReference type="InterPro" id="IPR021109">
    <property type="entry name" value="Peptidase_aspartic_dom_sf"/>
</dbReference>
<evidence type="ECO:0000259" key="10">
    <source>
        <dbReference type="PROSITE" id="PS50030"/>
    </source>
</evidence>
<dbReference type="GO" id="GO:0005737">
    <property type="term" value="C:cytoplasm"/>
    <property type="evidence" value="ECO:0007669"/>
    <property type="project" value="UniProtKB-SubCell"/>
</dbReference>
<dbReference type="Pfam" id="PF09668">
    <property type="entry name" value="Asp_protease"/>
    <property type="match status" value="1"/>
</dbReference>
<dbReference type="GO" id="GO:0015031">
    <property type="term" value="P:protein transport"/>
    <property type="evidence" value="ECO:0007669"/>
    <property type="project" value="UniProtKB-KW"/>
</dbReference>
<dbReference type="InterPro" id="IPR009060">
    <property type="entry name" value="UBA-like_sf"/>
</dbReference>
<evidence type="ECO:0000256" key="1">
    <source>
        <dbReference type="ARBA" id="ARBA00004496"/>
    </source>
</evidence>
<dbReference type="InterPro" id="IPR057273">
    <property type="entry name" value="Ddi1/2_HDD"/>
</dbReference>
<dbReference type="SMART" id="SM00213">
    <property type="entry name" value="UBQ"/>
    <property type="match status" value="1"/>
</dbReference>
<evidence type="ECO:0000313" key="12">
    <source>
        <dbReference type="EMBL" id="KAK7093888.1"/>
    </source>
</evidence>